<dbReference type="Proteomes" id="UP001458880">
    <property type="component" value="Unassembled WGS sequence"/>
</dbReference>
<name>A0AAW1HFV9_POPJA</name>
<keyword evidence="3" id="KW-1185">Reference proteome</keyword>
<sequence length="349" mass="39707">MPADYTPEHLSRDVFAVKEWIEIASDLKGSKNKWFGEVKLYQEISGNEGVLWLSTGCFIFKVEHFHDELDEPQPSTSTGAGRPKLEFEDASVKTKRRRVHELLESHTTSELTFAAEMSVRASGQRDAANLIKEVTTTSPKRATRIKQTRAIECIRRPLSSDEALAYYVDSKSTSHSYKTTRKWMRKTGHLVLPSYYALQKSKLACIPNKQFLSVTDIRAEIDLQAILNLTCIPNKQFLSVTDIRAEIDLQAILNLTPVRLVTVQSEVLKSLSPITEYTLTSKWGCDGSSGHSRFKQKFAYEDSDDEYLFVYSFVPIKLYKLDENEQCIWQNPRPASGCIVLPSYLVYIS</sequence>
<gene>
    <name evidence="2" type="ORF">QE152_g40502</name>
</gene>
<dbReference type="EMBL" id="JASPKY010001200">
    <property type="protein sequence ID" value="KAK9675248.1"/>
    <property type="molecule type" value="Genomic_DNA"/>
</dbReference>
<comment type="caution">
    <text evidence="2">The sequence shown here is derived from an EMBL/GenBank/DDBJ whole genome shotgun (WGS) entry which is preliminary data.</text>
</comment>
<dbReference type="AlphaFoldDB" id="A0AAW1HFV9"/>
<feature type="region of interest" description="Disordered" evidence="1">
    <location>
        <begin position="70"/>
        <end position="90"/>
    </location>
</feature>
<accession>A0AAW1HFV9</accession>
<proteinExistence type="predicted"/>
<evidence type="ECO:0000313" key="3">
    <source>
        <dbReference type="Proteomes" id="UP001458880"/>
    </source>
</evidence>
<evidence type="ECO:0000256" key="1">
    <source>
        <dbReference type="SAM" id="MobiDB-lite"/>
    </source>
</evidence>
<organism evidence="2 3">
    <name type="scientific">Popillia japonica</name>
    <name type="common">Japanese beetle</name>
    <dbReference type="NCBI Taxonomy" id="7064"/>
    <lineage>
        <taxon>Eukaryota</taxon>
        <taxon>Metazoa</taxon>
        <taxon>Ecdysozoa</taxon>
        <taxon>Arthropoda</taxon>
        <taxon>Hexapoda</taxon>
        <taxon>Insecta</taxon>
        <taxon>Pterygota</taxon>
        <taxon>Neoptera</taxon>
        <taxon>Endopterygota</taxon>
        <taxon>Coleoptera</taxon>
        <taxon>Polyphaga</taxon>
        <taxon>Scarabaeiformia</taxon>
        <taxon>Scarabaeidae</taxon>
        <taxon>Rutelinae</taxon>
        <taxon>Popillia</taxon>
    </lineage>
</organism>
<reference evidence="2 3" key="1">
    <citation type="journal article" date="2024" name="BMC Genomics">
        <title>De novo assembly and annotation of Popillia japonica's genome with initial clues to its potential as an invasive pest.</title>
        <authorList>
            <person name="Cucini C."/>
            <person name="Boschi S."/>
            <person name="Funari R."/>
            <person name="Cardaioli E."/>
            <person name="Iannotti N."/>
            <person name="Marturano G."/>
            <person name="Paoli F."/>
            <person name="Bruttini M."/>
            <person name="Carapelli A."/>
            <person name="Frati F."/>
            <person name="Nardi F."/>
        </authorList>
    </citation>
    <scope>NUCLEOTIDE SEQUENCE [LARGE SCALE GENOMIC DNA]</scope>
    <source>
        <strain evidence="2">DMR45628</strain>
    </source>
</reference>
<protein>
    <submittedName>
        <fullName evidence="2">Uncharacterized protein</fullName>
    </submittedName>
</protein>
<evidence type="ECO:0000313" key="2">
    <source>
        <dbReference type="EMBL" id="KAK9675248.1"/>
    </source>
</evidence>